<proteinExistence type="predicted"/>
<name>A0A9X9Q0K6_GULGU</name>
<protein>
    <submittedName>
        <fullName evidence="1">Uncharacterized protein</fullName>
    </submittedName>
</protein>
<keyword evidence="2" id="KW-1185">Reference proteome</keyword>
<dbReference type="AlphaFoldDB" id="A0A9X9Q0K6"/>
<organism evidence="1 2">
    <name type="scientific">Gulo gulo</name>
    <name type="common">Wolverine</name>
    <name type="synonym">Gluton</name>
    <dbReference type="NCBI Taxonomy" id="48420"/>
    <lineage>
        <taxon>Eukaryota</taxon>
        <taxon>Metazoa</taxon>
        <taxon>Chordata</taxon>
        <taxon>Craniata</taxon>
        <taxon>Vertebrata</taxon>
        <taxon>Euteleostomi</taxon>
        <taxon>Mammalia</taxon>
        <taxon>Eutheria</taxon>
        <taxon>Laurasiatheria</taxon>
        <taxon>Carnivora</taxon>
        <taxon>Caniformia</taxon>
        <taxon>Musteloidea</taxon>
        <taxon>Mustelidae</taxon>
        <taxon>Guloninae</taxon>
        <taxon>Gulo</taxon>
    </lineage>
</organism>
<accession>A0A9X9Q0K6</accession>
<feature type="non-terminal residue" evidence="1">
    <location>
        <position position="69"/>
    </location>
</feature>
<dbReference type="EMBL" id="CYRY02015028">
    <property type="protein sequence ID" value="VCW85035.1"/>
    <property type="molecule type" value="Genomic_DNA"/>
</dbReference>
<gene>
    <name evidence="1" type="ORF">BN2614_LOCUS1</name>
</gene>
<dbReference type="Proteomes" id="UP000269945">
    <property type="component" value="Unassembled WGS sequence"/>
</dbReference>
<comment type="caution">
    <text evidence="1">The sequence shown here is derived from an EMBL/GenBank/DDBJ whole genome shotgun (WGS) entry which is preliminary data.</text>
</comment>
<evidence type="ECO:0000313" key="1">
    <source>
        <dbReference type="EMBL" id="VCW85035.1"/>
    </source>
</evidence>
<evidence type="ECO:0000313" key="2">
    <source>
        <dbReference type="Proteomes" id="UP000269945"/>
    </source>
</evidence>
<reference evidence="1 2" key="1">
    <citation type="submission" date="2018-10" db="EMBL/GenBank/DDBJ databases">
        <authorList>
            <person name="Ekblom R."/>
            <person name="Jareborg N."/>
        </authorList>
    </citation>
    <scope>NUCLEOTIDE SEQUENCE [LARGE SCALE GENOMIC DNA]</scope>
    <source>
        <tissue evidence="1">Muscle</tissue>
    </source>
</reference>
<sequence length="69" mass="7544">MHLLNLPRGWSQRRIEWEPLDGAVELSDLHLAVLQLVSVSSRRDLELLVLRTKAASWSACGAAGAPPQG</sequence>